<evidence type="ECO:0000313" key="2">
    <source>
        <dbReference type="Proteomes" id="UP000828390"/>
    </source>
</evidence>
<reference evidence="1" key="1">
    <citation type="journal article" date="2019" name="bioRxiv">
        <title>The Genome of the Zebra Mussel, Dreissena polymorpha: A Resource for Invasive Species Research.</title>
        <authorList>
            <person name="McCartney M.A."/>
            <person name="Auch B."/>
            <person name="Kono T."/>
            <person name="Mallez S."/>
            <person name="Zhang Y."/>
            <person name="Obille A."/>
            <person name="Becker A."/>
            <person name="Abrahante J.E."/>
            <person name="Garbe J."/>
            <person name="Badalamenti J.P."/>
            <person name="Herman A."/>
            <person name="Mangelson H."/>
            <person name="Liachko I."/>
            <person name="Sullivan S."/>
            <person name="Sone E.D."/>
            <person name="Koren S."/>
            <person name="Silverstein K.A.T."/>
            <person name="Beckman K.B."/>
            <person name="Gohl D.M."/>
        </authorList>
    </citation>
    <scope>NUCLEOTIDE SEQUENCE</scope>
    <source>
        <strain evidence="1">Duluth1</strain>
        <tissue evidence="1">Whole animal</tissue>
    </source>
</reference>
<dbReference type="AlphaFoldDB" id="A0A9D4FWM5"/>
<protein>
    <submittedName>
        <fullName evidence="1">Uncharacterized protein</fullName>
    </submittedName>
</protein>
<sequence length="78" mass="8461">MQRPTRAAHASVTTAIHTTSLDCVIRILTSVFLIHTMVIKGVVAGPIKNALIPCGGRIVTMVDWNAYADRVSTIRTQT</sequence>
<name>A0A9D4FWM5_DREPO</name>
<organism evidence="1 2">
    <name type="scientific">Dreissena polymorpha</name>
    <name type="common">Zebra mussel</name>
    <name type="synonym">Mytilus polymorpha</name>
    <dbReference type="NCBI Taxonomy" id="45954"/>
    <lineage>
        <taxon>Eukaryota</taxon>
        <taxon>Metazoa</taxon>
        <taxon>Spiralia</taxon>
        <taxon>Lophotrochozoa</taxon>
        <taxon>Mollusca</taxon>
        <taxon>Bivalvia</taxon>
        <taxon>Autobranchia</taxon>
        <taxon>Heteroconchia</taxon>
        <taxon>Euheterodonta</taxon>
        <taxon>Imparidentia</taxon>
        <taxon>Neoheterodontei</taxon>
        <taxon>Myida</taxon>
        <taxon>Dreissenoidea</taxon>
        <taxon>Dreissenidae</taxon>
        <taxon>Dreissena</taxon>
    </lineage>
</organism>
<dbReference type="EMBL" id="JAIWYP010000006">
    <property type="protein sequence ID" value="KAH3804959.1"/>
    <property type="molecule type" value="Genomic_DNA"/>
</dbReference>
<keyword evidence="2" id="KW-1185">Reference proteome</keyword>
<proteinExistence type="predicted"/>
<comment type="caution">
    <text evidence="1">The sequence shown here is derived from an EMBL/GenBank/DDBJ whole genome shotgun (WGS) entry which is preliminary data.</text>
</comment>
<evidence type="ECO:0000313" key="1">
    <source>
        <dbReference type="EMBL" id="KAH3804959.1"/>
    </source>
</evidence>
<gene>
    <name evidence="1" type="ORF">DPMN_133251</name>
</gene>
<reference evidence="1" key="2">
    <citation type="submission" date="2020-11" db="EMBL/GenBank/DDBJ databases">
        <authorList>
            <person name="McCartney M.A."/>
            <person name="Auch B."/>
            <person name="Kono T."/>
            <person name="Mallez S."/>
            <person name="Becker A."/>
            <person name="Gohl D.M."/>
            <person name="Silverstein K.A.T."/>
            <person name="Koren S."/>
            <person name="Bechman K.B."/>
            <person name="Herman A."/>
            <person name="Abrahante J.E."/>
            <person name="Garbe J."/>
        </authorList>
    </citation>
    <scope>NUCLEOTIDE SEQUENCE</scope>
    <source>
        <strain evidence="1">Duluth1</strain>
        <tissue evidence="1">Whole animal</tissue>
    </source>
</reference>
<dbReference type="Proteomes" id="UP000828390">
    <property type="component" value="Unassembled WGS sequence"/>
</dbReference>
<accession>A0A9D4FWM5</accession>